<organism evidence="3 4">
    <name type="scientific">Streptomyces nitrosporeus</name>
    <dbReference type="NCBI Taxonomy" id="28894"/>
    <lineage>
        <taxon>Bacteria</taxon>
        <taxon>Bacillati</taxon>
        <taxon>Actinomycetota</taxon>
        <taxon>Actinomycetes</taxon>
        <taxon>Kitasatosporales</taxon>
        <taxon>Streptomycetaceae</taxon>
        <taxon>Streptomyces</taxon>
    </lineage>
</organism>
<dbReference type="SUPFAM" id="SSF53335">
    <property type="entry name" value="S-adenosyl-L-methionine-dependent methyltransferases"/>
    <property type="match status" value="1"/>
</dbReference>
<dbReference type="EMBL" id="CP023702">
    <property type="protein sequence ID" value="QEU72723.1"/>
    <property type="molecule type" value="Genomic_DNA"/>
</dbReference>
<accession>A0A5J6F9Q8</accession>
<evidence type="ECO:0000256" key="1">
    <source>
        <dbReference type="SAM" id="MobiDB-lite"/>
    </source>
</evidence>
<keyword evidence="4" id="KW-1185">Reference proteome</keyword>
<feature type="region of interest" description="Disordered" evidence="1">
    <location>
        <begin position="44"/>
        <end position="71"/>
    </location>
</feature>
<dbReference type="KEGG" id="snk:CP967_12605"/>
<dbReference type="Gene3D" id="3.40.50.150">
    <property type="entry name" value="Vaccinia Virus protein VP39"/>
    <property type="match status" value="1"/>
</dbReference>
<feature type="domain" description="N(4)-bis(aminopropyl)spermidine synthase C-terminal" evidence="2">
    <location>
        <begin position="240"/>
        <end position="444"/>
    </location>
</feature>
<sequence>MPVDQGHHVLVHQLEGVRVGPGTQPVPTEIRYVQAAFLRTQRGYEPVPAPPRVPQRMEQNRRPPRRITGYPAFQPQRRLGRTLPGWHLIRVIRHAAMLSISGPYYAEGFLHSMLNGFHMAGETTSRERRVSGTTLTGIADAVGLQEGAAGVRSVVAAFRRLGNPAVKDVSRATSLPVPLVAAVAGELRKRGLLTKERPSSLTPKGMSLSDALGMGLDLSSVCRSCDGNEIVIPPELAGAVEELREIMAAGPAVDLSLDQSHCTAETKVRRVLALINAGLLPGSSLVLIGDDDLVSLAIGVVGRALGIPLTSRLAVVDISEDFLDFIADTATDLSLPVDLTQHDLRQPLPQRLLGQFDVAMTDPPYTAEGARLFLSRAVEALEEGPARSIFFSFGAKGPNDMLDVQREIIDLGLVTHSMIRNFNEYEGSGILGGTGFFQHLLTTNTTGLSAADAYEGPLYTREKLQRRREYRCMNCDERFEVGFEAPWSSVTALQEAGCPKCGERRFRPGALVRKGAAAEAGAERPVRDTARQL</sequence>
<reference evidence="3 4" key="1">
    <citation type="submission" date="2017-09" db="EMBL/GenBank/DDBJ databases">
        <authorList>
            <person name="Lee N."/>
            <person name="Cho B.-K."/>
        </authorList>
    </citation>
    <scope>NUCLEOTIDE SEQUENCE [LARGE SCALE GENOMIC DNA]</scope>
    <source>
        <strain evidence="3 4">ATCC 12769</strain>
    </source>
</reference>
<evidence type="ECO:0000313" key="3">
    <source>
        <dbReference type="EMBL" id="QEU72723.1"/>
    </source>
</evidence>
<dbReference type="InterPro" id="IPR002723">
    <property type="entry name" value="BpsA_C"/>
</dbReference>
<dbReference type="GO" id="GO:0006596">
    <property type="term" value="P:polyamine biosynthetic process"/>
    <property type="evidence" value="ECO:0007669"/>
    <property type="project" value="TreeGrafter"/>
</dbReference>
<dbReference type="InterPro" id="IPR051720">
    <property type="entry name" value="rRNA_MeTrfase/Polyamine_Synth"/>
</dbReference>
<dbReference type="PANTHER" id="PTHR23290">
    <property type="entry name" value="RRNA N6-ADENOSINE-METHYLTRANSFERASE METTL5"/>
    <property type="match status" value="1"/>
</dbReference>
<name>A0A5J6F9Q8_9ACTN</name>
<gene>
    <name evidence="3" type="ORF">CP967_12605</name>
</gene>
<evidence type="ECO:0000259" key="2">
    <source>
        <dbReference type="Pfam" id="PF01861"/>
    </source>
</evidence>
<keyword evidence="3" id="KW-0489">Methyltransferase</keyword>
<dbReference type="Pfam" id="PF01861">
    <property type="entry name" value="BpsA_C"/>
    <property type="match status" value="1"/>
</dbReference>
<dbReference type="PANTHER" id="PTHR23290:SF0">
    <property type="entry name" value="RRNA N6-ADENOSINE-METHYLTRANSFERASE METTL5"/>
    <property type="match status" value="1"/>
</dbReference>
<keyword evidence="3" id="KW-0808">Transferase</keyword>
<dbReference type="AlphaFoldDB" id="A0A5J6F9Q8"/>
<dbReference type="GO" id="GO:0032259">
    <property type="term" value="P:methylation"/>
    <property type="evidence" value="ECO:0007669"/>
    <property type="project" value="UniProtKB-KW"/>
</dbReference>
<protein>
    <submittedName>
        <fullName evidence="3">Putative methyltransferase</fullName>
    </submittedName>
</protein>
<dbReference type="GO" id="GO:0008168">
    <property type="term" value="F:methyltransferase activity"/>
    <property type="evidence" value="ECO:0007669"/>
    <property type="project" value="UniProtKB-KW"/>
</dbReference>
<proteinExistence type="predicted"/>
<dbReference type="Proteomes" id="UP000326178">
    <property type="component" value="Chromosome"/>
</dbReference>
<dbReference type="InterPro" id="IPR029063">
    <property type="entry name" value="SAM-dependent_MTases_sf"/>
</dbReference>
<evidence type="ECO:0000313" key="4">
    <source>
        <dbReference type="Proteomes" id="UP000326178"/>
    </source>
</evidence>